<dbReference type="AlphaFoldDB" id="A0A8J4XS62"/>
<proteinExistence type="predicted"/>
<reference evidence="3" key="1">
    <citation type="submission" date="2020-07" db="EMBL/GenBank/DDBJ databases">
        <title>The High-quality genome of the commercially important snow crab, Chionoecetes opilio.</title>
        <authorList>
            <person name="Jeong J.-H."/>
            <person name="Ryu S."/>
        </authorList>
    </citation>
    <scope>NUCLEOTIDE SEQUENCE</scope>
    <source>
        <strain evidence="3">MADBK_172401_WGS</strain>
        <tissue evidence="3">Digestive gland</tissue>
    </source>
</reference>
<evidence type="ECO:0000313" key="3">
    <source>
        <dbReference type="EMBL" id="KAG0712645.1"/>
    </source>
</evidence>
<evidence type="ECO:0000313" key="4">
    <source>
        <dbReference type="Proteomes" id="UP000770661"/>
    </source>
</evidence>
<dbReference type="GO" id="GO:0006952">
    <property type="term" value="P:defense response"/>
    <property type="evidence" value="ECO:0007669"/>
    <property type="project" value="TreeGrafter"/>
</dbReference>
<protein>
    <submittedName>
        <fullName evidence="3">Dual oxidase 1</fullName>
    </submittedName>
</protein>
<dbReference type="GO" id="GO:0042554">
    <property type="term" value="P:superoxide anion generation"/>
    <property type="evidence" value="ECO:0007669"/>
    <property type="project" value="TreeGrafter"/>
</dbReference>
<evidence type="ECO:0000256" key="1">
    <source>
        <dbReference type="ARBA" id="ARBA00023002"/>
    </source>
</evidence>
<dbReference type="OrthoDB" id="6365580at2759"/>
<dbReference type="GO" id="GO:0016175">
    <property type="term" value="F:superoxide-generating NAD(P)H oxidase activity"/>
    <property type="evidence" value="ECO:0007669"/>
    <property type="project" value="TreeGrafter"/>
</dbReference>
<organism evidence="3 4">
    <name type="scientific">Chionoecetes opilio</name>
    <name type="common">Atlantic snow crab</name>
    <name type="synonym">Cancer opilio</name>
    <dbReference type="NCBI Taxonomy" id="41210"/>
    <lineage>
        <taxon>Eukaryota</taxon>
        <taxon>Metazoa</taxon>
        <taxon>Ecdysozoa</taxon>
        <taxon>Arthropoda</taxon>
        <taxon>Crustacea</taxon>
        <taxon>Multicrustacea</taxon>
        <taxon>Malacostraca</taxon>
        <taxon>Eumalacostraca</taxon>
        <taxon>Eucarida</taxon>
        <taxon>Decapoda</taxon>
        <taxon>Pleocyemata</taxon>
        <taxon>Brachyura</taxon>
        <taxon>Eubrachyura</taxon>
        <taxon>Majoidea</taxon>
        <taxon>Majidae</taxon>
        <taxon>Chionoecetes</taxon>
    </lineage>
</organism>
<name>A0A8J4XS62_CHIOP</name>
<keyword evidence="2" id="KW-0812">Transmembrane</keyword>
<accession>A0A8J4XS62</accession>
<dbReference type="InterPro" id="IPR050369">
    <property type="entry name" value="RBOH/FRE"/>
</dbReference>
<feature type="transmembrane region" description="Helical" evidence="2">
    <location>
        <begin position="156"/>
        <end position="178"/>
    </location>
</feature>
<gene>
    <name evidence="3" type="primary">bli-3_1</name>
    <name evidence="3" type="ORF">GWK47_018005</name>
</gene>
<keyword evidence="2" id="KW-1133">Transmembrane helix</keyword>
<feature type="transmembrane region" description="Helical" evidence="2">
    <location>
        <begin position="67"/>
        <end position="88"/>
    </location>
</feature>
<dbReference type="PANTHER" id="PTHR11972">
    <property type="entry name" value="NADPH OXIDASE"/>
    <property type="match status" value="1"/>
</dbReference>
<keyword evidence="2" id="KW-0472">Membrane</keyword>
<keyword evidence="4" id="KW-1185">Reference proteome</keyword>
<dbReference type="EMBL" id="JACEEZ010022236">
    <property type="protein sequence ID" value="KAG0712645.1"/>
    <property type="molecule type" value="Genomic_DNA"/>
</dbReference>
<sequence>MLSRQRQKLVRGFSFRIVGPIRERVDSDKSDGEAEKSSSEGKELSSSRWVVQMYYGWINDIRRKLQYVFWLVLYTLVMLAIFAERAYFFSVEREHRGLRRVAGYGVTVTRGAASAMMFTYSTLLVTMCRNLFALLRSTVLHRLVPFDHMVSFHRYMAFWALLWTLIHIVGHAVNFYHISTQPPTDLTCLFRDFFRRSAYRSPNIYLLQVEVPKLGNLGTSAEPSNGIFRLLERRYIKGKKSMKIT</sequence>
<dbReference type="Proteomes" id="UP000770661">
    <property type="component" value="Unassembled WGS sequence"/>
</dbReference>
<evidence type="ECO:0000256" key="2">
    <source>
        <dbReference type="SAM" id="Phobius"/>
    </source>
</evidence>
<dbReference type="PANTHER" id="PTHR11972:SF208">
    <property type="entry name" value="DUAL OXIDASE-LIKE PROTEIN"/>
    <property type="match status" value="1"/>
</dbReference>
<dbReference type="GO" id="GO:0043020">
    <property type="term" value="C:NADPH oxidase complex"/>
    <property type="evidence" value="ECO:0007669"/>
    <property type="project" value="TreeGrafter"/>
</dbReference>
<keyword evidence="1" id="KW-0560">Oxidoreductase</keyword>
<comment type="caution">
    <text evidence="3">The sequence shown here is derived from an EMBL/GenBank/DDBJ whole genome shotgun (WGS) entry which is preliminary data.</text>
</comment>